<dbReference type="InterPro" id="IPR027417">
    <property type="entry name" value="P-loop_NTPase"/>
</dbReference>
<dbReference type="Gene3D" id="1.10.260.30">
    <property type="entry name" value="Signal recognition particle, SRP54 subunit, M-domain"/>
    <property type="match status" value="1"/>
</dbReference>
<keyword evidence="6 9" id="KW-0733">Signal recognition particle</keyword>
<dbReference type="RefSeq" id="WP_194536861.1">
    <property type="nucleotide sequence ID" value="NZ_JACEFB010000002.1"/>
</dbReference>
<dbReference type="SUPFAM" id="SSF52540">
    <property type="entry name" value="P-loop containing nucleoside triphosphate hydrolases"/>
    <property type="match status" value="1"/>
</dbReference>
<dbReference type="InterPro" id="IPR036891">
    <property type="entry name" value="Signal_recog_part_SRP54_M_sf"/>
</dbReference>
<dbReference type="PROSITE" id="PS00300">
    <property type="entry name" value="SRP54"/>
    <property type="match status" value="1"/>
</dbReference>
<dbReference type="HAMAP" id="MF_00306">
    <property type="entry name" value="SRP54"/>
    <property type="match status" value="1"/>
</dbReference>
<evidence type="ECO:0000256" key="8">
    <source>
        <dbReference type="ARBA" id="ARBA00048027"/>
    </source>
</evidence>
<comment type="catalytic activity">
    <reaction evidence="8 9">
        <text>GTP + H2O = GDP + phosphate + H(+)</text>
        <dbReference type="Rhea" id="RHEA:19669"/>
        <dbReference type="ChEBI" id="CHEBI:15377"/>
        <dbReference type="ChEBI" id="CHEBI:15378"/>
        <dbReference type="ChEBI" id="CHEBI:37565"/>
        <dbReference type="ChEBI" id="CHEBI:43474"/>
        <dbReference type="ChEBI" id="CHEBI:58189"/>
        <dbReference type="EC" id="3.6.5.4"/>
    </reaction>
</comment>
<evidence type="ECO:0000256" key="4">
    <source>
        <dbReference type="ARBA" id="ARBA00022884"/>
    </source>
</evidence>
<reference evidence="12 13" key="1">
    <citation type="submission" date="2020-07" db="EMBL/GenBank/DDBJ databases">
        <title>Thermogemmata thermophila gen. nov., sp. nov., a novel moderate thermophilic planctomycete from a Kamchatka hot spring.</title>
        <authorList>
            <person name="Elcheninov A.G."/>
            <person name="Podosokorskaya O.A."/>
            <person name="Kovaleva O.L."/>
            <person name="Novikov A."/>
            <person name="Bonch-Osmolovskaya E.A."/>
            <person name="Toshchakov S.V."/>
            <person name="Kublanov I.V."/>
        </authorList>
    </citation>
    <scope>NUCLEOTIDE SEQUENCE [LARGE SCALE GENOMIC DNA]</scope>
    <source>
        <strain evidence="12 13">2918</strain>
    </source>
</reference>
<feature type="compositionally biased region" description="Basic and acidic residues" evidence="10">
    <location>
        <begin position="461"/>
        <end position="476"/>
    </location>
</feature>
<dbReference type="Gene3D" id="1.20.120.140">
    <property type="entry name" value="Signal recognition particle SRP54, nucleotide-binding domain"/>
    <property type="match status" value="1"/>
</dbReference>
<dbReference type="SMART" id="SM00962">
    <property type="entry name" value="SRP54"/>
    <property type="match status" value="1"/>
</dbReference>
<feature type="domain" description="SRP54-type proteins GTP-binding" evidence="11">
    <location>
        <begin position="266"/>
        <end position="279"/>
    </location>
</feature>
<gene>
    <name evidence="9 12" type="primary">ffh</name>
    <name evidence="12" type="ORF">H0921_04575</name>
</gene>
<keyword evidence="13" id="KW-1185">Reference proteome</keyword>
<dbReference type="GO" id="GO:0008312">
    <property type="term" value="F:7S RNA binding"/>
    <property type="evidence" value="ECO:0007669"/>
    <property type="project" value="InterPro"/>
</dbReference>
<dbReference type="SMART" id="SM00963">
    <property type="entry name" value="SRP54_N"/>
    <property type="match status" value="1"/>
</dbReference>
<evidence type="ECO:0000259" key="11">
    <source>
        <dbReference type="PROSITE" id="PS00300"/>
    </source>
</evidence>
<keyword evidence="9" id="KW-0963">Cytoplasm</keyword>
<comment type="subunit">
    <text evidence="9">Part of the signal recognition particle protein translocation system, which is composed of SRP and FtsY.</text>
</comment>
<evidence type="ECO:0000256" key="2">
    <source>
        <dbReference type="ARBA" id="ARBA00022741"/>
    </source>
</evidence>
<dbReference type="InterPro" id="IPR004125">
    <property type="entry name" value="Signal_recog_particle_SRP54_M"/>
</dbReference>
<keyword evidence="2 9" id="KW-0547">Nucleotide-binding</keyword>
<dbReference type="SUPFAM" id="SSF47446">
    <property type="entry name" value="Signal peptide-binding domain"/>
    <property type="match status" value="1"/>
</dbReference>
<comment type="similarity">
    <text evidence="1 9">Belongs to the GTP-binding SRP family. SRP54 subfamily.</text>
</comment>
<accession>A0A7V8VCD0</accession>
<comment type="function">
    <text evidence="9">Involved in targeting and insertion of nascent membrane proteins into the cytoplasmic membrane. Binds to the hydrophobic signal sequence of the ribosome-nascent chain (RNC) as it emerges from the ribosomes. The SRP-RNC complex is then targeted to the cytoplasmic membrane where it interacts with the SRP receptor FtsY.</text>
</comment>
<dbReference type="FunFam" id="3.40.50.300:FF:000022">
    <property type="entry name" value="Signal recognition particle 54 kDa subunit"/>
    <property type="match status" value="1"/>
</dbReference>
<sequence>MFEGITRGLSEALRKLRGRGRLTPENIREGLREVRRAFLEADVNFHVVNDFIARVEAKATGQEVLARVDPAEQIIKIVYDELVALMGPVDPRIPQRSDRPVVLMLCGLQGSGKTTTAAKLALTLKERGRKPLLVAADLQRPGAVEQLQTLGRQIDVPVYSESTSPVDVCRHAVQAAKRQLCDTVILDTAGRLQIDQQLMRELQQIDNLVQPDEVYLVVDAMIGQEAANVAKAFNDALELNACILTKLDGDTRGGAALSIKAVTGVPIKFIGVGEKLDKLEDFVPERMAGRILGQGDLMGVVEKIAAIQKQISEEELKKQQEALAKGDFTLDMFRKQFSLLAQVGMKDLLSRIPGMADMIPEGEDPEVALRRVQGIIDSMTRQERANPDIIDQSRRRRIARGAGVEVQEVGQFLKQFEQVRHLMRQMSQLSLWQRLKMVTGLGQMGAFLPGGLDKIQIKTPDAQRRKSARERAEERRRRNKKRRR</sequence>
<evidence type="ECO:0000256" key="6">
    <source>
        <dbReference type="ARBA" id="ARBA00023135"/>
    </source>
</evidence>
<feature type="binding site" evidence="9">
    <location>
        <begin position="245"/>
        <end position="248"/>
    </location>
    <ligand>
        <name>GTP</name>
        <dbReference type="ChEBI" id="CHEBI:37565"/>
    </ligand>
</feature>
<proteinExistence type="inferred from homology"/>
<keyword evidence="7 9" id="KW-0687">Ribonucleoprotein</keyword>
<evidence type="ECO:0000256" key="5">
    <source>
        <dbReference type="ARBA" id="ARBA00023134"/>
    </source>
</evidence>
<dbReference type="Pfam" id="PF02881">
    <property type="entry name" value="SRP54_N"/>
    <property type="match status" value="1"/>
</dbReference>
<feature type="binding site" evidence="9">
    <location>
        <begin position="107"/>
        <end position="114"/>
    </location>
    <ligand>
        <name>GTP</name>
        <dbReference type="ChEBI" id="CHEBI:37565"/>
    </ligand>
</feature>
<evidence type="ECO:0000256" key="9">
    <source>
        <dbReference type="HAMAP-Rule" id="MF_00306"/>
    </source>
</evidence>
<dbReference type="InterPro" id="IPR003593">
    <property type="entry name" value="AAA+_ATPase"/>
</dbReference>
<evidence type="ECO:0000256" key="3">
    <source>
        <dbReference type="ARBA" id="ARBA00022801"/>
    </source>
</evidence>
<evidence type="ECO:0000256" key="1">
    <source>
        <dbReference type="ARBA" id="ARBA00005450"/>
    </source>
</evidence>
<keyword evidence="3 9" id="KW-0378">Hydrolase</keyword>
<dbReference type="Pfam" id="PF00448">
    <property type="entry name" value="SRP54"/>
    <property type="match status" value="1"/>
</dbReference>
<dbReference type="NCBIfam" id="TIGR00959">
    <property type="entry name" value="ffh"/>
    <property type="match status" value="1"/>
</dbReference>
<evidence type="ECO:0000256" key="7">
    <source>
        <dbReference type="ARBA" id="ARBA00023274"/>
    </source>
</evidence>
<dbReference type="InterPro" id="IPR004780">
    <property type="entry name" value="SRP"/>
</dbReference>
<dbReference type="SMART" id="SM00382">
    <property type="entry name" value="AAA"/>
    <property type="match status" value="1"/>
</dbReference>
<evidence type="ECO:0000313" key="12">
    <source>
        <dbReference type="EMBL" id="MBA2225437.1"/>
    </source>
</evidence>
<dbReference type="CDD" id="cd18539">
    <property type="entry name" value="SRP_G"/>
    <property type="match status" value="1"/>
</dbReference>
<feature type="region of interest" description="Disordered" evidence="10">
    <location>
        <begin position="457"/>
        <end position="484"/>
    </location>
</feature>
<dbReference type="GO" id="GO:0003924">
    <property type="term" value="F:GTPase activity"/>
    <property type="evidence" value="ECO:0007669"/>
    <property type="project" value="UniProtKB-UniRule"/>
</dbReference>
<evidence type="ECO:0000313" key="13">
    <source>
        <dbReference type="Proteomes" id="UP000542342"/>
    </source>
</evidence>
<dbReference type="Gene3D" id="3.40.50.300">
    <property type="entry name" value="P-loop containing nucleotide triphosphate hydrolases"/>
    <property type="match status" value="1"/>
</dbReference>
<comment type="caution">
    <text evidence="12">The sequence shown here is derived from an EMBL/GenBank/DDBJ whole genome shotgun (WGS) entry which is preliminary data.</text>
</comment>
<dbReference type="PANTHER" id="PTHR11564:SF5">
    <property type="entry name" value="SIGNAL RECOGNITION PARTICLE SUBUNIT SRP54"/>
    <property type="match status" value="1"/>
</dbReference>
<name>A0A7V8VCD0_9BACT</name>
<dbReference type="GO" id="GO:0048500">
    <property type="term" value="C:signal recognition particle"/>
    <property type="evidence" value="ECO:0007669"/>
    <property type="project" value="UniProtKB-UniRule"/>
</dbReference>
<keyword evidence="5 9" id="KW-0342">GTP-binding</keyword>
<keyword evidence="4 9" id="KW-0694">RNA-binding</keyword>
<dbReference type="PANTHER" id="PTHR11564">
    <property type="entry name" value="SIGNAL RECOGNITION PARTICLE 54K PROTEIN SRP54"/>
    <property type="match status" value="1"/>
</dbReference>
<dbReference type="EMBL" id="JACEFB010000002">
    <property type="protein sequence ID" value="MBA2225437.1"/>
    <property type="molecule type" value="Genomic_DNA"/>
</dbReference>
<comment type="domain">
    <text evidence="9">Composed of three domains: the N-terminal N domain, which is responsible for interactions with the ribosome, the central G domain, which binds GTP, and the C-terminal M domain, which binds the RNA and the signal sequence of the RNC.</text>
</comment>
<dbReference type="GO" id="GO:0005525">
    <property type="term" value="F:GTP binding"/>
    <property type="evidence" value="ECO:0007669"/>
    <property type="project" value="UniProtKB-UniRule"/>
</dbReference>
<organism evidence="12 13">
    <name type="scientific">Thermogemmata fonticola</name>
    <dbReference type="NCBI Taxonomy" id="2755323"/>
    <lineage>
        <taxon>Bacteria</taxon>
        <taxon>Pseudomonadati</taxon>
        <taxon>Planctomycetota</taxon>
        <taxon>Planctomycetia</taxon>
        <taxon>Gemmatales</taxon>
        <taxon>Gemmataceae</taxon>
        <taxon>Thermogemmata</taxon>
    </lineage>
</organism>
<dbReference type="GO" id="GO:0006614">
    <property type="term" value="P:SRP-dependent cotranslational protein targeting to membrane"/>
    <property type="evidence" value="ECO:0007669"/>
    <property type="project" value="InterPro"/>
</dbReference>
<dbReference type="Pfam" id="PF02978">
    <property type="entry name" value="SRP_SPB"/>
    <property type="match status" value="1"/>
</dbReference>
<protein>
    <recommendedName>
        <fullName evidence="9">Signal recognition particle protein</fullName>
        <ecNumber evidence="9">3.6.5.4</ecNumber>
    </recommendedName>
    <alternativeName>
        <fullName evidence="9">Fifty-four homolog</fullName>
    </alternativeName>
</protein>
<dbReference type="AlphaFoldDB" id="A0A7V8VCD0"/>
<dbReference type="InterPro" id="IPR013822">
    <property type="entry name" value="Signal_recog_particl_SRP54_hlx"/>
</dbReference>
<dbReference type="Proteomes" id="UP000542342">
    <property type="component" value="Unassembled WGS sequence"/>
</dbReference>
<dbReference type="EC" id="3.6.5.4" evidence="9"/>
<comment type="subcellular location">
    <subcellularLocation>
        <location evidence="9">Cytoplasm</location>
    </subcellularLocation>
    <text evidence="9">The SRP-RNC complex is targeted to the cytoplasmic membrane.</text>
</comment>
<dbReference type="InterPro" id="IPR000897">
    <property type="entry name" value="SRP54_GTPase_dom"/>
</dbReference>
<dbReference type="InterPro" id="IPR022941">
    <property type="entry name" value="SRP54"/>
</dbReference>
<feature type="binding site" evidence="9">
    <location>
        <begin position="187"/>
        <end position="191"/>
    </location>
    <ligand>
        <name>GTP</name>
        <dbReference type="ChEBI" id="CHEBI:37565"/>
    </ligand>
</feature>
<dbReference type="InterPro" id="IPR042101">
    <property type="entry name" value="SRP54_N_sf"/>
</dbReference>
<evidence type="ECO:0000256" key="10">
    <source>
        <dbReference type="SAM" id="MobiDB-lite"/>
    </source>
</evidence>